<feature type="domain" description="ABC transmembrane type-1" evidence="9">
    <location>
        <begin position="63"/>
        <end position="251"/>
    </location>
</feature>
<accession>A0A3A4K2Y2</accession>
<evidence type="ECO:0000256" key="2">
    <source>
        <dbReference type="ARBA" id="ARBA00022448"/>
    </source>
</evidence>
<dbReference type="Proteomes" id="UP000266677">
    <property type="component" value="Unassembled WGS sequence"/>
</dbReference>
<evidence type="ECO:0000256" key="4">
    <source>
        <dbReference type="ARBA" id="ARBA00022519"/>
    </source>
</evidence>
<dbReference type="SUPFAM" id="SSF161098">
    <property type="entry name" value="MetI-like"/>
    <property type="match status" value="1"/>
</dbReference>
<keyword evidence="3" id="KW-1003">Cell membrane</keyword>
<feature type="transmembrane region" description="Helical" evidence="8">
    <location>
        <begin position="232"/>
        <end position="251"/>
    </location>
</feature>
<dbReference type="GO" id="GO:0055085">
    <property type="term" value="P:transmembrane transport"/>
    <property type="evidence" value="ECO:0007669"/>
    <property type="project" value="InterPro"/>
</dbReference>
<reference evidence="10 11" key="1">
    <citation type="submission" date="2018-09" db="EMBL/GenBank/DDBJ databases">
        <title>YIM PH21274 draft genome.</title>
        <authorList>
            <person name="Miao C."/>
        </authorList>
    </citation>
    <scope>NUCLEOTIDE SEQUENCE [LARGE SCALE GENOMIC DNA]</scope>
    <source>
        <strain evidence="10 11">YIM PH 21724</strain>
    </source>
</reference>
<evidence type="ECO:0000313" key="10">
    <source>
        <dbReference type="EMBL" id="RJO70824.1"/>
    </source>
</evidence>
<dbReference type="EMBL" id="QZFU01000036">
    <property type="protein sequence ID" value="RJO70824.1"/>
    <property type="molecule type" value="Genomic_DNA"/>
</dbReference>
<keyword evidence="5 8" id="KW-0812">Transmembrane</keyword>
<protein>
    <submittedName>
        <fullName evidence="10">ABC transporter permease subunit</fullName>
    </submittedName>
</protein>
<dbReference type="GO" id="GO:0005886">
    <property type="term" value="C:plasma membrane"/>
    <property type="evidence" value="ECO:0007669"/>
    <property type="project" value="UniProtKB-SubCell"/>
</dbReference>
<sequence>MNRVVGWTGRIVVGLLVVFLLAPMALVAVMSFSSDAYLAFPPDHWGSRQYSTLFGSREWTADALRSAGIALAATVISVLAAALLVLGLGRTGLRAKNAIVAFCTLPMLVPGVALAMALYGFLAKINVLDTFAGVILSHAALCLPFALFVLWPAMQATSPDLELAAMTLGARRGRAWWDTTIRALARTLLAATIIAFVTSFDESTLVVFVGGPATMTLPLAIFNSVSTGVDPVITAIATLLIVGTAVLMSAAEALGAKERTR</sequence>
<keyword evidence="6 8" id="KW-1133">Transmembrane helix</keyword>
<comment type="caution">
    <text evidence="10">The sequence shown here is derived from an EMBL/GenBank/DDBJ whole genome shotgun (WGS) entry which is preliminary data.</text>
</comment>
<feature type="transmembrane region" description="Helical" evidence="8">
    <location>
        <begin position="12"/>
        <end position="32"/>
    </location>
</feature>
<dbReference type="AlphaFoldDB" id="A0A3A4K2Y2"/>
<keyword evidence="2 8" id="KW-0813">Transport</keyword>
<evidence type="ECO:0000256" key="7">
    <source>
        <dbReference type="ARBA" id="ARBA00023136"/>
    </source>
</evidence>
<dbReference type="CDD" id="cd06261">
    <property type="entry name" value="TM_PBP2"/>
    <property type="match status" value="1"/>
</dbReference>
<proteinExistence type="inferred from homology"/>
<dbReference type="OrthoDB" id="6496035at2"/>
<evidence type="ECO:0000256" key="5">
    <source>
        <dbReference type="ARBA" id="ARBA00022692"/>
    </source>
</evidence>
<dbReference type="PROSITE" id="PS50928">
    <property type="entry name" value="ABC_TM1"/>
    <property type="match status" value="1"/>
</dbReference>
<comment type="subcellular location">
    <subcellularLocation>
        <location evidence="1">Cell inner membrane</location>
        <topology evidence="1">Multi-pass membrane protein</topology>
    </subcellularLocation>
    <subcellularLocation>
        <location evidence="8">Cell membrane</location>
        <topology evidence="8">Multi-pass membrane protein</topology>
    </subcellularLocation>
</comment>
<name>A0A3A4K2Y2_9NOCA</name>
<dbReference type="PANTHER" id="PTHR43357:SF4">
    <property type="entry name" value="INNER MEMBRANE ABC TRANSPORTER PERMEASE PROTEIN YDCV"/>
    <property type="match status" value="1"/>
</dbReference>
<keyword evidence="11" id="KW-1185">Reference proteome</keyword>
<feature type="transmembrane region" description="Helical" evidence="8">
    <location>
        <begin position="131"/>
        <end position="154"/>
    </location>
</feature>
<gene>
    <name evidence="10" type="ORF">D5S18_26915</name>
</gene>
<feature type="transmembrane region" description="Helical" evidence="8">
    <location>
        <begin position="63"/>
        <end position="86"/>
    </location>
</feature>
<dbReference type="PANTHER" id="PTHR43357">
    <property type="entry name" value="INNER MEMBRANE ABC TRANSPORTER PERMEASE PROTEIN YDCV"/>
    <property type="match status" value="1"/>
</dbReference>
<evidence type="ECO:0000256" key="3">
    <source>
        <dbReference type="ARBA" id="ARBA00022475"/>
    </source>
</evidence>
<evidence type="ECO:0000313" key="11">
    <source>
        <dbReference type="Proteomes" id="UP000266677"/>
    </source>
</evidence>
<evidence type="ECO:0000256" key="8">
    <source>
        <dbReference type="RuleBase" id="RU363032"/>
    </source>
</evidence>
<dbReference type="InterPro" id="IPR035906">
    <property type="entry name" value="MetI-like_sf"/>
</dbReference>
<keyword evidence="4" id="KW-0997">Cell inner membrane</keyword>
<feature type="transmembrane region" description="Helical" evidence="8">
    <location>
        <begin position="98"/>
        <end position="119"/>
    </location>
</feature>
<dbReference type="InterPro" id="IPR000515">
    <property type="entry name" value="MetI-like"/>
</dbReference>
<evidence type="ECO:0000256" key="6">
    <source>
        <dbReference type="ARBA" id="ARBA00022989"/>
    </source>
</evidence>
<comment type="similarity">
    <text evidence="8">Belongs to the binding-protein-dependent transport system permease family.</text>
</comment>
<keyword evidence="7 8" id="KW-0472">Membrane</keyword>
<evidence type="ECO:0000256" key="1">
    <source>
        <dbReference type="ARBA" id="ARBA00004429"/>
    </source>
</evidence>
<dbReference type="Gene3D" id="1.10.3720.10">
    <property type="entry name" value="MetI-like"/>
    <property type="match status" value="1"/>
</dbReference>
<organism evidence="10 11">
    <name type="scientific">Nocardia panacis</name>
    <dbReference type="NCBI Taxonomy" id="2340916"/>
    <lineage>
        <taxon>Bacteria</taxon>
        <taxon>Bacillati</taxon>
        <taxon>Actinomycetota</taxon>
        <taxon>Actinomycetes</taxon>
        <taxon>Mycobacteriales</taxon>
        <taxon>Nocardiaceae</taxon>
        <taxon>Nocardia</taxon>
    </lineage>
</organism>
<dbReference type="RefSeq" id="WP_120043881.1">
    <property type="nucleotide sequence ID" value="NZ_QZFU01000036.1"/>
</dbReference>
<dbReference type="Pfam" id="PF00528">
    <property type="entry name" value="BPD_transp_1"/>
    <property type="match status" value="1"/>
</dbReference>
<evidence type="ECO:0000259" key="9">
    <source>
        <dbReference type="PROSITE" id="PS50928"/>
    </source>
</evidence>